<evidence type="ECO:0000313" key="1">
    <source>
        <dbReference type="EMBL" id="GAA2731266.1"/>
    </source>
</evidence>
<organism evidence="1 2">
    <name type="scientific">Pedococcus aerophilus</name>
    <dbReference type="NCBI Taxonomy" id="436356"/>
    <lineage>
        <taxon>Bacteria</taxon>
        <taxon>Bacillati</taxon>
        <taxon>Actinomycetota</taxon>
        <taxon>Actinomycetes</taxon>
        <taxon>Micrococcales</taxon>
        <taxon>Intrasporangiaceae</taxon>
        <taxon>Pedococcus</taxon>
    </lineage>
</organism>
<dbReference type="Proteomes" id="UP001501326">
    <property type="component" value="Unassembled WGS sequence"/>
</dbReference>
<sequence>MAKVRHNRRWECLWMCHRRSMELRVMADWDADPVWSKHGMVDLETLPLSPRLTADLLAWARRWEHLHDKGFRIREQDSYAAWVTSGRRLSRDLQLELGPAYDVEYAHDHEG</sequence>
<dbReference type="EMBL" id="BAAARN010000001">
    <property type="protein sequence ID" value="GAA2731266.1"/>
    <property type="molecule type" value="Genomic_DNA"/>
</dbReference>
<accession>A0ABP6GVD6</accession>
<proteinExistence type="predicted"/>
<evidence type="ECO:0000313" key="2">
    <source>
        <dbReference type="Proteomes" id="UP001501326"/>
    </source>
</evidence>
<gene>
    <name evidence="1" type="ORF">GCM10009867_04450</name>
</gene>
<comment type="caution">
    <text evidence="1">The sequence shown here is derived from an EMBL/GenBank/DDBJ whole genome shotgun (WGS) entry which is preliminary data.</text>
</comment>
<protein>
    <submittedName>
        <fullName evidence="1">Uncharacterized protein</fullName>
    </submittedName>
</protein>
<keyword evidence="2" id="KW-1185">Reference proteome</keyword>
<name>A0ABP6GVD6_9MICO</name>
<reference evidence="2" key="1">
    <citation type="journal article" date="2019" name="Int. J. Syst. Evol. Microbiol.">
        <title>The Global Catalogue of Microorganisms (GCM) 10K type strain sequencing project: providing services to taxonomists for standard genome sequencing and annotation.</title>
        <authorList>
            <consortium name="The Broad Institute Genomics Platform"/>
            <consortium name="The Broad Institute Genome Sequencing Center for Infectious Disease"/>
            <person name="Wu L."/>
            <person name="Ma J."/>
        </authorList>
    </citation>
    <scope>NUCLEOTIDE SEQUENCE [LARGE SCALE GENOMIC DNA]</scope>
    <source>
        <strain evidence="2">JCM 16378</strain>
    </source>
</reference>